<proteinExistence type="predicted"/>
<evidence type="ECO:0000313" key="1">
    <source>
        <dbReference type="EMBL" id="GIY00246.1"/>
    </source>
</evidence>
<protein>
    <submittedName>
        <fullName evidence="1">Uncharacterized protein</fullName>
    </submittedName>
</protein>
<name>A0AAV4PV89_CAEEX</name>
<organism evidence="1 2">
    <name type="scientific">Caerostris extrusa</name>
    <name type="common">Bark spider</name>
    <name type="synonym">Caerostris bankana</name>
    <dbReference type="NCBI Taxonomy" id="172846"/>
    <lineage>
        <taxon>Eukaryota</taxon>
        <taxon>Metazoa</taxon>
        <taxon>Ecdysozoa</taxon>
        <taxon>Arthropoda</taxon>
        <taxon>Chelicerata</taxon>
        <taxon>Arachnida</taxon>
        <taxon>Araneae</taxon>
        <taxon>Araneomorphae</taxon>
        <taxon>Entelegynae</taxon>
        <taxon>Araneoidea</taxon>
        <taxon>Araneidae</taxon>
        <taxon>Caerostris</taxon>
    </lineage>
</organism>
<accession>A0AAV4PV89</accession>
<sequence>MWPVQVPAINQLPPICSQLKLRYRLQIRREGDRVRGRWKFLNPTAGTFGKLLDLEFESAVEYVEQCPAVRSGEWSACLLNTLPYPESMIHRSLKEARIHRLLLEYSRFVLADIMGPRQNRNWFLLVMESFLQFCFCTVLLSESSR</sequence>
<reference evidence="1 2" key="1">
    <citation type="submission" date="2021-06" db="EMBL/GenBank/DDBJ databases">
        <title>Caerostris extrusa draft genome.</title>
        <authorList>
            <person name="Kono N."/>
            <person name="Arakawa K."/>
        </authorList>
    </citation>
    <scope>NUCLEOTIDE SEQUENCE [LARGE SCALE GENOMIC DNA]</scope>
</reference>
<gene>
    <name evidence="1" type="ORF">CEXT_603571</name>
</gene>
<dbReference type="EMBL" id="BPLR01005157">
    <property type="protein sequence ID" value="GIY00246.1"/>
    <property type="molecule type" value="Genomic_DNA"/>
</dbReference>
<evidence type="ECO:0000313" key="2">
    <source>
        <dbReference type="Proteomes" id="UP001054945"/>
    </source>
</evidence>
<dbReference type="Proteomes" id="UP001054945">
    <property type="component" value="Unassembled WGS sequence"/>
</dbReference>
<comment type="caution">
    <text evidence="1">The sequence shown here is derived from an EMBL/GenBank/DDBJ whole genome shotgun (WGS) entry which is preliminary data.</text>
</comment>
<dbReference type="AlphaFoldDB" id="A0AAV4PV89"/>
<keyword evidence="2" id="KW-1185">Reference proteome</keyword>